<feature type="domain" description="DinB-like" evidence="1">
    <location>
        <begin position="9"/>
        <end position="157"/>
    </location>
</feature>
<dbReference type="EMBL" id="JBHTCP010000004">
    <property type="protein sequence ID" value="MFC7370595.1"/>
    <property type="molecule type" value="Genomic_DNA"/>
</dbReference>
<evidence type="ECO:0000259" key="1">
    <source>
        <dbReference type="Pfam" id="PF12867"/>
    </source>
</evidence>
<keyword evidence="3" id="KW-1185">Reference proteome</keyword>
<proteinExistence type="predicted"/>
<dbReference type="InterPro" id="IPR034660">
    <property type="entry name" value="DinB/YfiT-like"/>
</dbReference>
<organism evidence="2 3">
    <name type="scientific">Fictibacillus iocasae</name>
    <dbReference type="NCBI Taxonomy" id="2715437"/>
    <lineage>
        <taxon>Bacteria</taxon>
        <taxon>Bacillati</taxon>
        <taxon>Bacillota</taxon>
        <taxon>Bacilli</taxon>
        <taxon>Bacillales</taxon>
        <taxon>Fictibacillaceae</taxon>
        <taxon>Fictibacillus</taxon>
    </lineage>
</organism>
<evidence type="ECO:0000313" key="3">
    <source>
        <dbReference type="Proteomes" id="UP001596549"/>
    </source>
</evidence>
<reference evidence="3" key="1">
    <citation type="journal article" date="2019" name="Int. J. Syst. Evol. Microbiol.">
        <title>The Global Catalogue of Microorganisms (GCM) 10K type strain sequencing project: providing services to taxonomists for standard genome sequencing and annotation.</title>
        <authorList>
            <consortium name="The Broad Institute Genomics Platform"/>
            <consortium name="The Broad Institute Genome Sequencing Center for Infectious Disease"/>
            <person name="Wu L."/>
            <person name="Ma J."/>
        </authorList>
    </citation>
    <scope>NUCLEOTIDE SEQUENCE [LARGE SCALE GENOMIC DNA]</scope>
    <source>
        <strain evidence="3">NBRC 106396</strain>
    </source>
</reference>
<sequence length="173" mass="20082">MESSIHFIQEQRRMLVEYVNRFTEEQLNQRTEPGKWSAMQVLEHLYLIEKSITAMIQKHLDGGDHRSIPAKPIHLTVDRSTKVDAPAYVIPSEDIQTWHSIISKLDASRHELLRLIQSTQKQKLNIKGFSHPVFGLLSLDQWVEFIGYHEKRHLLQIEEIMNSKTTAGVMDGK</sequence>
<comment type="caution">
    <text evidence="2">The sequence shown here is derived from an EMBL/GenBank/DDBJ whole genome shotgun (WGS) entry which is preliminary data.</text>
</comment>
<accession>A0ABW2NLW3</accession>
<dbReference type="SUPFAM" id="SSF109854">
    <property type="entry name" value="DinB/YfiT-like putative metalloenzymes"/>
    <property type="match status" value="1"/>
</dbReference>
<dbReference type="Pfam" id="PF12867">
    <property type="entry name" value="DinB_2"/>
    <property type="match status" value="1"/>
</dbReference>
<name>A0ABW2NLW3_9BACL</name>
<dbReference type="RefSeq" id="WP_379746181.1">
    <property type="nucleotide sequence ID" value="NZ_JBHTCP010000004.1"/>
</dbReference>
<evidence type="ECO:0000313" key="2">
    <source>
        <dbReference type="EMBL" id="MFC7370595.1"/>
    </source>
</evidence>
<dbReference type="Gene3D" id="1.20.120.450">
    <property type="entry name" value="dinb family like domain"/>
    <property type="match status" value="1"/>
</dbReference>
<dbReference type="InterPro" id="IPR024775">
    <property type="entry name" value="DinB-like"/>
</dbReference>
<protein>
    <submittedName>
        <fullName evidence="2">DinB family protein</fullName>
    </submittedName>
</protein>
<gene>
    <name evidence="2" type="ORF">ACFQPF_02770</name>
</gene>
<dbReference type="Proteomes" id="UP001596549">
    <property type="component" value="Unassembled WGS sequence"/>
</dbReference>